<evidence type="ECO:0000313" key="2">
    <source>
        <dbReference type="EMBL" id="KGA21177.1"/>
    </source>
</evidence>
<gene>
    <name evidence="2" type="ORF">GM51_3390</name>
</gene>
<dbReference type="AlphaFoldDB" id="A0A094QCN2"/>
<comment type="caution">
    <text evidence="2">The sequence shown here is derived from an EMBL/GenBank/DDBJ whole genome shotgun (WGS) entry which is preliminary data.</text>
</comment>
<sequence>MGFLDRLFGTNSDDEYRETTNRVRVASAARSEDEVAVERYRYLLRTAPPETIEKVHEEAFTKLTPEQRKMLFTQLSADAPRGEAPKADDAHSLAVSATRSEMRRPGTMEKSLGNVSAANGQAGGPAGGGAPGFGSMFGSSLLGSIAGYVIASTLMSAFLPSFAGDPGAGDSSQAGSEGGDGSGDAGAGGGESSGEFASADGGGFDGGGMADGGFGDGGFGDFGGMGDFGL</sequence>
<proteinExistence type="predicted"/>
<feature type="compositionally biased region" description="Basic and acidic residues" evidence="1">
    <location>
        <begin position="80"/>
        <end position="91"/>
    </location>
</feature>
<protein>
    <submittedName>
        <fullName evidence="2">Uncharacterized protein</fullName>
    </submittedName>
</protein>
<evidence type="ECO:0000256" key="1">
    <source>
        <dbReference type="SAM" id="MobiDB-lite"/>
    </source>
</evidence>
<accession>A0A094QCN2</accession>
<dbReference type="EMBL" id="JNSL01000012">
    <property type="protein sequence ID" value="KGA21177.1"/>
    <property type="molecule type" value="Genomic_DNA"/>
</dbReference>
<feature type="compositionally biased region" description="Gly residues" evidence="1">
    <location>
        <begin position="200"/>
        <end position="210"/>
    </location>
</feature>
<name>A0A094QCN2_9ZZZZ</name>
<feature type="region of interest" description="Disordered" evidence="1">
    <location>
        <begin position="79"/>
        <end position="120"/>
    </location>
</feature>
<organism evidence="2">
    <name type="scientific">freshwater metagenome</name>
    <dbReference type="NCBI Taxonomy" id="449393"/>
    <lineage>
        <taxon>unclassified sequences</taxon>
        <taxon>metagenomes</taxon>
        <taxon>ecological metagenomes</taxon>
    </lineage>
</organism>
<feature type="compositionally biased region" description="Gly residues" evidence="1">
    <location>
        <begin position="176"/>
        <end position="192"/>
    </location>
</feature>
<reference evidence="2" key="1">
    <citation type="submission" date="2014-06" db="EMBL/GenBank/DDBJ databases">
        <title>Key roles for freshwater Actinobacteria revealed by deep metagenomic sequencing.</title>
        <authorList>
            <person name="Ghai R."/>
            <person name="Mizuno C.M."/>
            <person name="Picazo A."/>
            <person name="Camacho A."/>
            <person name="Rodriguez-Valera F."/>
        </authorList>
    </citation>
    <scope>NUCLEOTIDE SEQUENCE</scope>
</reference>
<feature type="region of interest" description="Disordered" evidence="1">
    <location>
        <begin position="166"/>
        <end position="210"/>
    </location>
</feature>